<sequence length="103" mass="11653">MDDTACMGGYDSLETAEHLLFVEMHRSDKVQLQFGLPLDIPEEPSCMQKYHDMDLRRQPETSSALKFPKKFKCGKISIPPLKNEDSSGLTTHPNKSAESPTWL</sequence>
<evidence type="ECO:0000313" key="2">
    <source>
        <dbReference type="EMBL" id="AES80550.1"/>
    </source>
</evidence>
<keyword evidence="4" id="KW-1185">Reference proteome</keyword>
<gene>
    <name evidence="2" type="ordered locus">MTR_7g082100</name>
</gene>
<feature type="region of interest" description="Disordered" evidence="1">
    <location>
        <begin position="75"/>
        <end position="103"/>
    </location>
</feature>
<evidence type="ECO:0000313" key="4">
    <source>
        <dbReference type="Proteomes" id="UP000002051"/>
    </source>
</evidence>
<dbReference type="EnsemblPlants" id="AES80550">
    <property type="protein sequence ID" value="AES80550"/>
    <property type="gene ID" value="MTR_7g082100"/>
</dbReference>
<proteinExistence type="predicted"/>
<evidence type="ECO:0000313" key="3">
    <source>
        <dbReference type="EnsemblPlants" id="AES80550"/>
    </source>
</evidence>
<feature type="compositionally biased region" description="Polar residues" evidence="1">
    <location>
        <begin position="86"/>
        <end position="103"/>
    </location>
</feature>
<dbReference type="HOGENOM" id="CLU_2267787_0_0_1"/>
<dbReference type="Proteomes" id="UP000002051">
    <property type="component" value="Unassembled WGS sequence"/>
</dbReference>
<dbReference type="PaxDb" id="3880-AES80550"/>
<protein>
    <submittedName>
        <fullName evidence="2 3">Uncharacterized protein</fullName>
    </submittedName>
</protein>
<dbReference type="EMBL" id="CM001223">
    <property type="protein sequence ID" value="AES80550.1"/>
    <property type="molecule type" value="Genomic_DNA"/>
</dbReference>
<accession>G7KUA0</accession>
<organism evidence="2 4">
    <name type="scientific">Medicago truncatula</name>
    <name type="common">Barrel medic</name>
    <name type="synonym">Medicago tribuloides</name>
    <dbReference type="NCBI Taxonomy" id="3880"/>
    <lineage>
        <taxon>Eukaryota</taxon>
        <taxon>Viridiplantae</taxon>
        <taxon>Streptophyta</taxon>
        <taxon>Embryophyta</taxon>
        <taxon>Tracheophyta</taxon>
        <taxon>Spermatophyta</taxon>
        <taxon>Magnoliopsida</taxon>
        <taxon>eudicotyledons</taxon>
        <taxon>Gunneridae</taxon>
        <taxon>Pentapetalae</taxon>
        <taxon>rosids</taxon>
        <taxon>fabids</taxon>
        <taxon>Fabales</taxon>
        <taxon>Fabaceae</taxon>
        <taxon>Papilionoideae</taxon>
        <taxon>50 kb inversion clade</taxon>
        <taxon>NPAAA clade</taxon>
        <taxon>Hologalegina</taxon>
        <taxon>IRL clade</taxon>
        <taxon>Trifolieae</taxon>
        <taxon>Medicago</taxon>
    </lineage>
</organism>
<reference evidence="2 4" key="1">
    <citation type="journal article" date="2011" name="Nature">
        <title>The Medicago genome provides insight into the evolution of rhizobial symbioses.</title>
        <authorList>
            <person name="Young N.D."/>
            <person name="Debelle F."/>
            <person name="Oldroyd G.E."/>
            <person name="Geurts R."/>
            <person name="Cannon S.B."/>
            <person name="Udvardi M.K."/>
            <person name="Benedito V.A."/>
            <person name="Mayer K.F."/>
            <person name="Gouzy J."/>
            <person name="Schoof H."/>
            <person name="Van de Peer Y."/>
            <person name="Proost S."/>
            <person name="Cook D.R."/>
            <person name="Meyers B.C."/>
            <person name="Spannagl M."/>
            <person name="Cheung F."/>
            <person name="De Mita S."/>
            <person name="Krishnakumar V."/>
            <person name="Gundlach H."/>
            <person name="Zhou S."/>
            <person name="Mudge J."/>
            <person name="Bharti A.K."/>
            <person name="Murray J.D."/>
            <person name="Naoumkina M.A."/>
            <person name="Rosen B."/>
            <person name="Silverstein K.A."/>
            <person name="Tang H."/>
            <person name="Rombauts S."/>
            <person name="Zhao P.X."/>
            <person name="Zhou P."/>
            <person name="Barbe V."/>
            <person name="Bardou P."/>
            <person name="Bechner M."/>
            <person name="Bellec A."/>
            <person name="Berger A."/>
            <person name="Berges H."/>
            <person name="Bidwell S."/>
            <person name="Bisseling T."/>
            <person name="Choisne N."/>
            <person name="Couloux A."/>
            <person name="Denny R."/>
            <person name="Deshpande S."/>
            <person name="Dai X."/>
            <person name="Doyle J.J."/>
            <person name="Dudez A.M."/>
            <person name="Farmer A.D."/>
            <person name="Fouteau S."/>
            <person name="Franken C."/>
            <person name="Gibelin C."/>
            <person name="Gish J."/>
            <person name="Goldstein S."/>
            <person name="Gonzalez A.J."/>
            <person name="Green P.J."/>
            <person name="Hallab A."/>
            <person name="Hartog M."/>
            <person name="Hua A."/>
            <person name="Humphray S.J."/>
            <person name="Jeong D.H."/>
            <person name="Jing Y."/>
            <person name="Jocker A."/>
            <person name="Kenton S.M."/>
            <person name="Kim D.J."/>
            <person name="Klee K."/>
            <person name="Lai H."/>
            <person name="Lang C."/>
            <person name="Lin S."/>
            <person name="Macmil S.L."/>
            <person name="Magdelenat G."/>
            <person name="Matthews L."/>
            <person name="McCorrison J."/>
            <person name="Monaghan E.L."/>
            <person name="Mun J.H."/>
            <person name="Najar F.Z."/>
            <person name="Nicholson C."/>
            <person name="Noirot C."/>
            <person name="O'Bleness M."/>
            <person name="Paule C.R."/>
            <person name="Poulain J."/>
            <person name="Prion F."/>
            <person name="Qin B."/>
            <person name="Qu C."/>
            <person name="Retzel E.F."/>
            <person name="Riddle C."/>
            <person name="Sallet E."/>
            <person name="Samain S."/>
            <person name="Samson N."/>
            <person name="Sanders I."/>
            <person name="Saurat O."/>
            <person name="Scarpelli C."/>
            <person name="Schiex T."/>
            <person name="Segurens B."/>
            <person name="Severin A.J."/>
            <person name="Sherrier D.J."/>
            <person name="Shi R."/>
            <person name="Sims S."/>
            <person name="Singer S.R."/>
            <person name="Sinharoy S."/>
            <person name="Sterck L."/>
            <person name="Viollet A."/>
            <person name="Wang B.B."/>
            <person name="Wang K."/>
            <person name="Wang M."/>
            <person name="Wang X."/>
            <person name="Warfsmann J."/>
            <person name="Weissenbach J."/>
            <person name="White D.D."/>
            <person name="White J.D."/>
            <person name="Wiley G.B."/>
            <person name="Wincker P."/>
            <person name="Xing Y."/>
            <person name="Yang L."/>
            <person name="Yao Z."/>
            <person name="Ying F."/>
            <person name="Zhai J."/>
            <person name="Zhou L."/>
            <person name="Zuber A."/>
            <person name="Denarie J."/>
            <person name="Dixon R.A."/>
            <person name="May G.D."/>
            <person name="Schwartz D.C."/>
            <person name="Rogers J."/>
            <person name="Quetier F."/>
            <person name="Town C.D."/>
            <person name="Roe B.A."/>
        </authorList>
    </citation>
    <scope>NUCLEOTIDE SEQUENCE [LARGE SCALE GENOMIC DNA]</scope>
    <source>
        <strain evidence="2">A17</strain>
        <strain evidence="3 4">cv. Jemalong A17</strain>
    </source>
</reference>
<reference evidence="3" key="3">
    <citation type="submission" date="2015-04" db="UniProtKB">
        <authorList>
            <consortium name="EnsemblPlants"/>
        </authorList>
    </citation>
    <scope>IDENTIFICATION</scope>
    <source>
        <strain evidence="3">cv. Jemalong A17</strain>
    </source>
</reference>
<reference evidence="2 4" key="2">
    <citation type="journal article" date="2014" name="BMC Genomics">
        <title>An improved genome release (version Mt4.0) for the model legume Medicago truncatula.</title>
        <authorList>
            <person name="Tang H."/>
            <person name="Krishnakumar V."/>
            <person name="Bidwell S."/>
            <person name="Rosen B."/>
            <person name="Chan A."/>
            <person name="Zhou S."/>
            <person name="Gentzbittel L."/>
            <person name="Childs K.L."/>
            <person name="Yandell M."/>
            <person name="Gundlach H."/>
            <person name="Mayer K.F."/>
            <person name="Schwartz D.C."/>
            <person name="Town C.D."/>
        </authorList>
    </citation>
    <scope>GENOME REANNOTATION</scope>
    <source>
        <strain evidence="3 4">cv. Jemalong A17</strain>
    </source>
</reference>
<evidence type="ECO:0000256" key="1">
    <source>
        <dbReference type="SAM" id="MobiDB-lite"/>
    </source>
</evidence>
<dbReference type="AlphaFoldDB" id="G7KUA0"/>
<name>G7KUA0_MEDTR</name>